<dbReference type="VEuPathDB" id="FungiDB:SDRG_04756"/>
<reference evidence="1 2" key="1">
    <citation type="submission" date="2012-04" db="EMBL/GenBank/DDBJ databases">
        <title>The Genome Sequence of Saprolegnia declina VS20.</title>
        <authorList>
            <consortium name="The Broad Institute Genome Sequencing Platform"/>
            <person name="Russ C."/>
            <person name="Nusbaum C."/>
            <person name="Tyler B."/>
            <person name="van West P."/>
            <person name="Dieguez-Uribeondo J."/>
            <person name="de Bruijn I."/>
            <person name="Tripathy S."/>
            <person name="Jiang R."/>
            <person name="Young S.K."/>
            <person name="Zeng Q."/>
            <person name="Gargeya S."/>
            <person name="Fitzgerald M."/>
            <person name="Haas B."/>
            <person name="Abouelleil A."/>
            <person name="Alvarado L."/>
            <person name="Arachchi H.M."/>
            <person name="Berlin A."/>
            <person name="Chapman S.B."/>
            <person name="Goldberg J."/>
            <person name="Griggs A."/>
            <person name="Gujja S."/>
            <person name="Hansen M."/>
            <person name="Howarth C."/>
            <person name="Imamovic A."/>
            <person name="Larimer J."/>
            <person name="McCowen C."/>
            <person name="Montmayeur A."/>
            <person name="Murphy C."/>
            <person name="Neiman D."/>
            <person name="Pearson M."/>
            <person name="Priest M."/>
            <person name="Roberts A."/>
            <person name="Saif S."/>
            <person name="Shea T."/>
            <person name="Sisk P."/>
            <person name="Sykes S."/>
            <person name="Wortman J."/>
            <person name="Nusbaum C."/>
            <person name="Birren B."/>
        </authorList>
    </citation>
    <scope>NUCLEOTIDE SEQUENCE [LARGE SCALE GENOMIC DNA]</scope>
    <source>
        <strain evidence="1 2">VS20</strain>
    </source>
</reference>
<dbReference type="AlphaFoldDB" id="T0QI98"/>
<proteinExistence type="predicted"/>
<dbReference type="GeneID" id="19945483"/>
<name>T0QI98_SAPDV</name>
<dbReference type="RefSeq" id="XP_008608662.1">
    <property type="nucleotide sequence ID" value="XM_008610440.1"/>
</dbReference>
<gene>
    <name evidence="1" type="ORF">SDRG_04756</name>
</gene>
<dbReference type="EMBL" id="JH767143">
    <property type="protein sequence ID" value="EQC37729.1"/>
    <property type="molecule type" value="Genomic_DNA"/>
</dbReference>
<keyword evidence="2" id="KW-1185">Reference proteome</keyword>
<evidence type="ECO:0000313" key="1">
    <source>
        <dbReference type="EMBL" id="EQC37729.1"/>
    </source>
</evidence>
<dbReference type="InParanoid" id="T0QI98"/>
<dbReference type="Proteomes" id="UP000030762">
    <property type="component" value="Unassembled WGS sequence"/>
</dbReference>
<accession>T0QI98</accession>
<evidence type="ECO:0000313" key="2">
    <source>
        <dbReference type="Proteomes" id="UP000030762"/>
    </source>
</evidence>
<organism evidence="1 2">
    <name type="scientific">Saprolegnia diclina (strain VS20)</name>
    <dbReference type="NCBI Taxonomy" id="1156394"/>
    <lineage>
        <taxon>Eukaryota</taxon>
        <taxon>Sar</taxon>
        <taxon>Stramenopiles</taxon>
        <taxon>Oomycota</taxon>
        <taxon>Saprolegniomycetes</taxon>
        <taxon>Saprolegniales</taxon>
        <taxon>Saprolegniaceae</taxon>
        <taxon>Saprolegnia</taxon>
    </lineage>
</organism>
<protein>
    <submittedName>
        <fullName evidence="1">Uncharacterized protein</fullName>
    </submittedName>
</protein>
<sequence>MTIAVGFKFVVMCVRFLRVDWQKMVDQAMLVAEAGEPKLSGTETDDPMVLEAHGRDAMYTTAPSPAINEAPHHTTVI</sequence>